<sequence>MGPQHQRRTAVGVELEAGLERPDGRLQTLVAGRAAHRAEQRRGGARDHLGRHRQPRQRHGGAGAEVEPHRLHGQPEAGAGGPGDREPQGRGHRHQATRGGGRRDVDLHLDRADGEPHARVRAGADDAALQDRREVPQPGGARRLGQAAREPADQRGRAVLREVGDREVGDAVVLHEPEQPGQPVRRVGGRQPVGGRLRETEHQPAARTGRAPPAPAARR</sequence>
<organism evidence="2 3">
    <name type="scientific">Angustibacter aerolatus</name>
    <dbReference type="NCBI Taxonomy" id="1162965"/>
    <lineage>
        <taxon>Bacteria</taxon>
        <taxon>Bacillati</taxon>
        <taxon>Actinomycetota</taxon>
        <taxon>Actinomycetes</taxon>
        <taxon>Kineosporiales</taxon>
        <taxon>Kineosporiaceae</taxon>
    </lineage>
</organism>
<proteinExistence type="predicted"/>
<feature type="region of interest" description="Disordered" evidence="1">
    <location>
        <begin position="1"/>
        <end position="219"/>
    </location>
</feature>
<feature type="compositionally biased region" description="Basic residues" evidence="1">
    <location>
        <begin position="49"/>
        <end position="59"/>
    </location>
</feature>
<name>A0ABQ6JQL3_9ACTN</name>
<accession>A0ABQ6JQL3</accession>
<comment type="caution">
    <text evidence="2">The sequence shown here is derived from an EMBL/GenBank/DDBJ whole genome shotgun (WGS) entry which is preliminary data.</text>
</comment>
<dbReference type="EMBL" id="BSUZ01000001">
    <property type="protein sequence ID" value="GMA88971.1"/>
    <property type="molecule type" value="Genomic_DNA"/>
</dbReference>
<feature type="compositionally biased region" description="Basic and acidic residues" evidence="1">
    <location>
        <begin position="150"/>
        <end position="178"/>
    </location>
</feature>
<evidence type="ECO:0000313" key="2">
    <source>
        <dbReference type="EMBL" id="GMA88971.1"/>
    </source>
</evidence>
<gene>
    <name evidence="2" type="ORF">GCM10025868_42210</name>
</gene>
<reference evidence="3" key="1">
    <citation type="journal article" date="2019" name="Int. J. Syst. Evol. Microbiol.">
        <title>The Global Catalogue of Microorganisms (GCM) 10K type strain sequencing project: providing services to taxonomists for standard genome sequencing and annotation.</title>
        <authorList>
            <consortium name="The Broad Institute Genomics Platform"/>
            <consortium name="The Broad Institute Genome Sequencing Center for Infectious Disease"/>
            <person name="Wu L."/>
            <person name="Ma J."/>
        </authorList>
    </citation>
    <scope>NUCLEOTIDE SEQUENCE [LARGE SCALE GENOMIC DNA]</scope>
    <source>
        <strain evidence="3">NBRC 108730</strain>
    </source>
</reference>
<feature type="compositionally biased region" description="Low complexity" evidence="1">
    <location>
        <begin position="179"/>
        <end position="195"/>
    </location>
</feature>
<dbReference type="Proteomes" id="UP001157017">
    <property type="component" value="Unassembled WGS sequence"/>
</dbReference>
<keyword evidence="3" id="KW-1185">Reference proteome</keyword>
<feature type="compositionally biased region" description="Basic and acidic residues" evidence="1">
    <location>
        <begin position="36"/>
        <end position="48"/>
    </location>
</feature>
<protein>
    <submittedName>
        <fullName evidence="2">Uncharacterized protein</fullName>
    </submittedName>
</protein>
<feature type="compositionally biased region" description="Basic and acidic residues" evidence="1">
    <location>
        <begin position="101"/>
        <end position="135"/>
    </location>
</feature>
<evidence type="ECO:0000313" key="3">
    <source>
        <dbReference type="Proteomes" id="UP001157017"/>
    </source>
</evidence>
<evidence type="ECO:0000256" key="1">
    <source>
        <dbReference type="SAM" id="MobiDB-lite"/>
    </source>
</evidence>